<reference evidence="2" key="1">
    <citation type="submission" date="2021-05" db="EMBL/GenBank/DDBJ databases">
        <authorList>
            <person name="Alioto T."/>
            <person name="Alioto T."/>
            <person name="Gomez Garrido J."/>
        </authorList>
    </citation>
    <scope>NUCLEOTIDE SEQUENCE</scope>
</reference>
<dbReference type="AlphaFoldDB" id="A0A8D8LH58"/>
<evidence type="ECO:0000256" key="1">
    <source>
        <dbReference type="SAM" id="MobiDB-lite"/>
    </source>
</evidence>
<organism evidence="2">
    <name type="scientific">Cacopsylla melanoneura</name>
    <dbReference type="NCBI Taxonomy" id="428564"/>
    <lineage>
        <taxon>Eukaryota</taxon>
        <taxon>Metazoa</taxon>
        <taxon>Ecdysozoa</taxon>
        <taxon>Arthropoda</taxon>
        <taxon>Hexapoda</taxon>
        <taxon>Insecta</taxon>
        <taxon>Pterygota</taxon>
        <taxon>Neoptera</taxon>
        <taxon>Paraneoptera</taxon>
        <taxon>Hemiptera</taxon>
        <taxon>Sternorrhyncha</taxon>
        <taxon>Psylloidea</taxon>
        <taxon>Psyllidae</taxon>
        <taxon>Psyllinae</taxon>
        <taxon>Cacopsylla</taxon>
    </lineage>
</organism>
<name>A0A8D8LH58_9HEMI</name>
<accession>A0A8D8LH58</accession>
<dbReference type="EMBL" id="HBUF01003625">
    <property type="protein sequence ID" value="CAG6606470.1"/>
    <property type="molecule type" value="Transcribed_RNA"/>
</dbReference>
<sequence length="103" mass="11083">MGTRVVCSTATTIAATSAAFPTRRKTIPSLRARELMRVTNHSSCSRMRAVSPVPKRVKGIASRTVRRSPATSSSSTGVCPLSLSIRLTPCSTLPVRRSISRKL</sequence>
<proteinExistence type="predicted"/>
<protein>
    <submittedName>
        <fullName evidence="2">Uncharacterized protein</fullName>
    </submittedName>
</protein>
<dbReference type="EMBL" id="HBUF01003624">
    <property type="protein sequence ID" value="CAG6606468.1"/>
    <property type="molecule type" value="Transcribed_RNA"/>
</dbReference>
<feature type="region of interest" description="Disordered" evidence="1">
    <location>
        <begin position="41"/>
        <end position="77"/>
    </location>
</feature>
<evidence type="ECO:0000313" key="2">
    <source>
        <dbReference type="EMBL" id="CAG6606468.1"/>
    </source>
</evidence>